<dbReference type="AlphaFoldDB" id="A0AAN8U8K1"/>
<dbReference type="EMBL" id="JBANQN010000001">
    <property type="protein sequence ID" value="KAK6803178.1"/>
    <property type="molecule type" value="Genomic_DNA"/>
</dbReference>
<proteinExistence type="predicted"/>
<name>A0AAN8U8K1_SOLBU</name>
<dbReference type="Proteomes" id="UP001371456">
    <property type="component" value="Unassembled WGS sequence"/>
</dbReference>
<protein>
    <submittedName>
        <fullName evidence="2">Uncharacterized protein</fullName>
    </submittedName>
</protein>
<reference evidence="2 3" key="1">
    <citation type="submission" date="2024-02" db="EMBL/GenBank/DDBJ databases">
        <title>de novo genome assembly of Solanum bulbocastanum strain 11H21.</title>
        <authorList>
            <person name="Hosaka A.J."/>
        </authorList>
    </citation>
    <scope>NUCLEOTIDE SEQUENCE [LARGE SCALE GENOMIC DNA]</scope>
    <source>
        <tissue evidence="2">Young leaves</tissue>
    </source>
</reference>
<accession>A0AAN8U8K1</accession>
<gene>
    <name evidence="2" type="ORF">RDI58_000962</name>
</gene>
<organism evidence="2 3">
    <name type="scientific">Solanum bulbocastanum</name>
    <name type="common">Wild potato</name>
    <dbReference type="NCBI Taxonomy" id="147425"/>
    <lineage>
        <taxon>Eukaryota</taxon>
        <taxon>Viridiplantae</taxon>
        <taxon>Streptophyta</taxon>
        <taxon>Embryophyta</taxon>
        <taxon>Tracheophyta</taxon>
        <taxon>Spermatophyta</taxon>
        <taxon>Magnoliopsida</taxon>
        <taxon>eudicotyledons</taxon>
        <taxon>Gunneridae</taxon>
        <taxon>Pentapetalae</taxon>
        <taxon>asterids</taxon>
        <taxon>lamiids</taxon>
        <taxon>Solanales</taxon>
        <taxon>Solanaceae</taxon>
        <taxon>Solanoideae</taxon>
        <taxon>Solaneae</taxon>
        <taxon>Solanum</taxon>
    </lineage>
</organism>
<comment type="caution">
    <text evidence="2">The sequence shown here is derived from an EMBL/GenBank/DDBJ whole genome shotgun (WGS) entry which is preliminary data.</text>
</comment>
<sequence>MAIAKLPLRGAAPWKKSKRVIITTEVTPPQATRVEPPQGNVKEKGKEKVVESSFSRSSSSDNMAIYYTHITSTESKREKFVGSRTQIHTPKI</sequence>
<evidence type="ECO:0000313" key="2">
    <source>
        <dbReference type="EMBL" id="KAK6803178.1"/>
    </source>
</evidence>
<feature type="region of interest" description="Disordered" evidence="1">
    <location>
        <begin position="28"/>
        <end position="55"/>
    </location>
</feature>
<evidence type="ECO:0000313" key="3">
    <source>
        <dbReference type="Proteomes" id="UP001371456"/>
    </source>
</evidence>
<evidence type="ECO:0000256" key="1">
    <source>
        <dbReference type="SAM" id="MobiDB-lite"/>
    </source>
</evidence>
<keyword evidence="3" id="KW-1185">Reference proteome</keyword>
<feature type="compositionally biased region" description="Basic and acidic residues" evidence="1">
    <location>
        <begin position="41"/>
        <end position="50"/>
    </location>
</feature>